<keyword evidence="1" id="KW-0472">Membrane</keyword>
<dbReference type="InterPro" id="IPR010380">
    <property type="entry name" value="DUF975"/>
</dbReference>
<accession>A0ABS4KCS8</accession>
<dbReference type="EMBL" id="JAGGLJ010000009">
    <property type="protein sequence ID" value="MBP2025567.1"/>
    <property type="molecule type" value="Genomic_DNA"/>
</dbReference>
<gene>
    <name evidence="2" type="ORF">J2Z71_001110</name>
</gene>
<keyword evidence="1" id="KW-1133">Transmembrane helix</keyword>
<keyword evidence="3" id="KW-1185">Reference proteome</keyword>
<sequence>MWNRSELKFKAKVFLKENLGIAILVCLFFAFVSGFLGNQSYLESASDTAQIKYNEAVESGDFNEYDEFLNDTNFEGQDGKMPYYFYLYKSDINIQDQSAFTEKFFNLPTVDNDLYNFLLGGGYKVYIAPSTVFIIVILTTLAKIFILNPLTIGYRRFFINGADNTNSENKFSTLFTPFKDGTWSSLGIKLLVKNIYLMLWTLLFIIPGIYKSYQYYYVDYILAENSELSIGEAINISKIMTHEDKFNIFILNLSFIGWELLSGILLGLGFIILNPYKESTYANLYLEVKENQKNIFENLV</sequence>
<evidence type="ECO:0000313" key="2">
    <source>
        <dbReference type="EMBL" id="MBP2025567.1"/>
    </source>
</evidence>
<comment type="caution">
    <text evidence="2">The sequence shown here is derived from an EMBL/GenBank/DDBJ whole genome shotgun (WGS) entry which is preliminary data.</text>
</comment>
<dbReference type="RefSeq" id="WP_210060859.1">
    <property type="nucleotide sequence ID" value="NZ_JAGGLJ010000009.1"/>
</dbReference>
<feature type="transmembrane region" description="Helical" evidence="1">
    <location>
        <begin position="125"/>
        <end position="146"/>
    </location>
</feature>
<evidence type="ECO:0000313" key="3">
    <source>
        <dbReference type="Proteomes" id="UP001519306"/>
    </source>
</evidence>
<dbReference type="Proteomes" id="UP001519306">
    <property type="component" value="Unassembled WGS sequence"/>
</dbReference>
<keyword evidence="1" id="KW-0812">Transmembrane</keyword>
<dbReference type="PANTHER" id="PTHR40076:SF1">
    <property type="entry name" value="MEMBRANE PROTEIN"/>
    <property type="match status" value="1"/>
</dbReference>
<feature type="transmembrane region" description="Helical" evidence="1">
    <location>
        <begin position="190"/>
        <end position="210"/>
    </location>
</feature>
<dbReference type="PANTHER" id="PTHR40076">
    <property type="entry name" value="MEMBRANE PROTEIN-RELATED"/>
    <property type="match status" value="1"/>
</dbReference>
<organism evidence="2 3">
    <name type="scientific">Peptoniphilus stercorisuis</name>
    <dbReference type="NCBI Taxonomy" id="1436965"/>
    <lineage>
        <taxon>Bacteria</taxon>
        <taxon>Bacillati</taxon>
        <taxon>Bacillota</taxon>
        <taxon>Tissierellia</taxon>
        <taxon>Tissierellales</taxon>
        <taxon>Peptoniphilaceae</taxon>
        <taxon>Peptoniphilus</taxon>
    </lineage>
</organism>
<feature type="transmembrane region" description="Helical" evidence="1">
    <location>
        <begin position="248"/>
        <end position="273"/>
    </location>
</feature>
<evidence type="ECO:0000256" key="1">
    <source>
        <dbReference type="SAM" id="Phobius"/>
    </source>
</evidence>
<dbReference type="Pfam" id="PF06161">
    <property type="entry name" value="DUF975"/>
    <property type="match status" value="1"/>
</dbReference>
<feature type="transmembrane region" description="Helical" evidence="1">
    <location>
        <begin position="20"/>
        <end position="37"/>
    </location>
</feature>
<name>A0ABS4KCS8_9FIRM</name>
<proteinExistence type="predicted"/>
<reference evidence="2 3" key="1">
    <citation type="submission" date="2021-03" db="EMBL/GenBank/DDBJ databases">
        <title>Genomic Encyclopedia of Type Strains, Phase IV (KMG-IV): sequencing the most valuable type-strain genomes for metagenomic binning, comparative biology and taxonomic classification.</title>
        <authorList>
            <person name="Goeker M."/>
        </authorList>
    </citation>
    <scope>NUCLEOTIDE SEQUENCE [LARGE SCALE GENOMIC DNA]</scope>
    <source>
        <strain evidence="2 3">DSM 27563</strain>
    </source>
</reference>
<protein>
    <submittedName>
        <fullName evidence="2">Membrane protein</fullName>
    </submittedName>
</protein>